<dbReference type="PANTHER" id="PTHR21231:SF3">
    <property type="entry name" value="GPN-LOOP GTPASE 2"/>
    <property type="match status" value="1"/>
</dbReference>
<dbReference type="RefSeq" id="XP_009497606.1">
    <property type="nucleotide sequence ID" value="XM_009499331.1"/>
</dbReference>
<dbReference type="eggNOG" id="KOG1533">
    <property type="taxonomic scope" value="Eukaryota"/>
</dbReference>
<dbReference type="OrthoDB" id="5839at2759"/>
<dbReference type="GO" id="GO:0003924">
    <property type="term" value="F:GTPase activity"/>
    <property type="evidence" value="ECO:0007669"/>
    <property type="project" value="TreeGrafter"/>
</dbReference>
<dbReference type="EMBL" id="KB932211">
    <property type="protein sequence ID" value="KCV68039.1"/>
    <property type="molecule type" value="Genomic_DNA"/>
</dbReference>
<keyword evidence="3" id="KW-0378">Hydrolase</keyword>
<evidence type="ECO:0000256" key="5">
    <source>
        <dbReference type="SAM" id="MobiDB-lite"/>
    </source>
</evidence>
<feature type="compositionally biased region" description="Low complexity" evidence="5">
    <location>
        <begin position="522"/>
        <end position="539"/>
    </location>
</feature>
<evidence type="ECO:0008006" key="8">
    <source>
        <dbReference type="Google" id="ProtNLM"/>
    </source>
</evidence>
<feature type="region of interest" description="Disordered" evidence="5">
    <location>
        <begin position="522"/>
        <end position="555"/>
    </location>
</feature>
<comment type="similarity">
    <text evidence="1">Belongs to the GPN-loop GTPase family.</text>
</comment>
<protein>
    <recommendedName>
        <fullName evidence="8">GPN-loop GTPase 2</fullName>
    </recommendedName>
</protein>
<dbReference type="STRING" id="691883.A0A058Z1A2"/>
<dbReference type="GeneID" id="20530232"/>
<dbReference type="OMA" id="YCMEYIA"/>
<dbReference type="GO" id="GO:0005737">
    <property type="term" value="C:cytoplasm"/>
    <property type="evidence" value="ECO:0007669"/>
    <property type="project" value="TreeGrafter"/>
</dbReference>
<reference evidence="6" key="1">
    <citation type="submission" date="2013-04" db="EMBL/GenBank/DDBJ databases">
        <title>The Genome Sequence of Fonticula alba ATCC 38817.</title>
        <authorList>
            <consortium name="The Broad Institute Genomics Platform"/>
            <person name="Russ C."/>
            <person name="Cuomo C."/>
            <person name="Burger G."/>
            <person name="Gray M.W."/>
            <person name="Holland P.W.H."/>
            <person name="King N."/>
            <person name="Lang F.B.F."/>
            <person name="Roger A.J."/>
            <person name="Ruiz-Trillo I."/>
            <person name="Brown M."/>
            <person name="Walker B."/>
            <person name="Young S."/>
            <person name="Zeng Q."/>
            <person name="Gargeya S."/>
            <person name="Fitzgerald M."/>
            <person name="Haas B."/>
            <person name="Abouelleil A."/>
            <person name="Allen A.W."/>
            <person name="Alvarado L."/>
            <person name="Arachchi H.M."/>
            <person name="Berlin A.M."/>
            <person name="Chapman S.B."/>
            <person name="Gainer-Dewar J."/>
            <person name="Goldberg J."/>
            <person name="Griggs A."/>
            <person name="Gujja S."/>
            <person name="Hansen M."/>
            <person name="Howarth C."/>
            <person name="Imamovic A."/>
            <person name="Ireland A."/>
            <person name="Larimer J."/>
            <person name="McCowan C."/>
            <person name="Murphy C."/>
            <person name="Pearson M."/>
            <person name="Poon T.W."/>
            <person name="Priest M."/>
            <person name="Roberts A."/>
            <person name="Saif S."/>
            <person name="Shea T."/>
            <person name="Sisk P."/>
            <person name="Sykes S."/>
            <person name="Wortman J."/>
            <person name="Nusbaum C."/>
            <person name="Birren B."/>
        </authorList>
    </citation>
    <scope>NUCLEOTIDE SEQUENCE [LARGE SCALE GENOMIC DNA]</scope>
    <source>
        <strain evidence="6">ATCC 38817</strain>
    </source>
</reference>
<dbReference type="SUPFAM" id="SSF52540">
    <property type="entry name" value="P-loop containing nucleoside triphosphate hydrolases"/>
    <property type="match status" value="1"/>
</dbReference>
<accession>A0A058Z1A2</accession>
<evidence type="ECO:0000313" key="7">
    <source>
        <dbReference type="Proteomes" id="UP000030693"/>
    </source>
</evidence>
<feature type="compositionally biased region" description="Low complexity" evidence="5">
    <location>
        <begin position="244"/>
        <end position="253"/>
    </location>
</feature>
<feature type="region of interest" description="Disordered" evidence="5">
    <location>
        <begin position="234"/>
        <end position="253"/>
    </location>
</feature>
<evidence type="ECO:0000256" key="3">
    <source>
        <dbReference type="ARBA" id="ARBA00022801"/>
    </source>
</evidence>
<dbReference type="Gene3D" id="3.40.50.300">
    <property type="entry name" value="P-loop containing nucleotide triphosphate hydrolases"/>
    <property type="match status" value="1"/>
</dbReference>
<dbReference type="PANTHER" id="PTHR21231">
    <property type="entry name" value="XPA-BINDING PROTEIN 1-RELATED"/>
    <property type="match status" value="1"/>
</dbReference>
<evidence type="ECO:0000313" key="6">
    <source>
        <dbReference type="EMBL" id="KCV68039.1"/>
    </source>
</evidence>
<feature type="region of interest" description="Disordered" evidence="5">
    <location>
        <begin position="389"/>
        <end position="435"/>
    </location>
</feature>
<dbReference type="Pfam" id="PF03029">
    <property type="entry name" value="ATP_bind_1"/>
    <property type="match status" value="1"/>
</dbReference>
<keyword evidence="2" id="KW-0547">Nucleotide-binding</keyword>
<dbReference type="InterPro" id="IPR027417">
    <property type="entry name" value="P-loop_NTPase"/>
</dbReference>
<sequence>MDFSTLPDRSRMVNANGERLRTVQFAQIVIGSPGSGKSTYCDAALRLLKSIGRPTAYVNFDPAIGYEATEDTEGLLAQADLDIRDLVDLTSVQDEFALGPNGGLIYCMEYIAENIDWVLMKIRSLEAEYLLIDCPGQSELYSYHDAMNRILDCFEKAQIRVVVVHLSDSRHCSDRSRYLTAALIPSLQSMLHLGRPQINVLGKVDLIKRQEIDYGLPFFLAPEGLERRLELRAPRRRRARSRRGASSAEPRAGLAGHLIPTSEHGASLPILPSVTNTIPPRAARVEVRYGPEEEEEEEEQLLEGEELLGTREPEPGGHLVAPEPCDAPPAAAAHQPAPVLHAYPMMHRSLCRLVDDHALVSFRPLSVISRRTLARVIHAADRASGYVYQDGTDLGLSPEDDPDDFGLEDFDGEGPGGAAGPRPAPEQARAAGGRSELWRQGEHLQLGEEEDDYFNMMDIVDAMAGHQPADEGLSPAAAPAIEPPVSGKFIIPGESLQTGAAPLRSIGYTGGFAHIPSVNSATAPATTAPAATAASGGTAAPPPPASDPLEVDLSD</sequence>
<proteinExistence type="inferred from homology"/>
<gene>
    <name evidence="6" type="ORF">H696_05507</name>
</gene>
<feature type="compositionally biased region" description="Low complexity" evidence="5">
    <location>
        <begin position="425"/>
        <end position="434"/>
    </location>
</feature>
<evidence type="ECO:0000256" key="1">
    <source>
        <dbReference type="ARBA" id="ARBA00005290"/>
    </source>
</evidence>
<keyword evidence="7" id="KW-1185">Reference proteome</keyword>
<evidence type="ECO:0000256" key="2">
    <source>
        <dbReference type="ARBA" id="ARBA00022741"/>
    </source>
</evidence>
<dbReference type="InterPro" id="IPR004130">
    <property type="entry name" value="Gpn"/>
</dbReference>
<name>A0A058Z1A2_FONAL</name>
<organism evidence="6">
    <name type="scientific">Fonticula alba</name>
    <name type="common">Slime mold</name>
    <dbReference type="NCBI Taxonomy" id="691883"/>
    <lineage>
        <taxon>Eukaryota</taxon>
        <taxon>Rotosphaerida</taxon>
        <taxon>Fonticulaceae</taxon>
        <taxon>Fonticula</taxon>
    </lineage>
</organism>
<dbReference type="Proteomes" id="UP000030693">
    <property type="component" value="Unassembled WGS sequence"/>
</dbReference>
<evidence type="ECO:0000256" key="4">
    <source>
        <dbReference type="ARBA" id="ARBA00023134"/>
    </source>
</evidence>
<feature type="compositionally biased region" description="Acidic residues" evidence="5">
    <location>
        <begin position="398"/>
        <end position="412"/>
    </location>
</feature>
<dbReference type="GO" id="GO:0005525">
    <property type="term" value="F:GTP binding"/>
    <property type="evidence" value="ECO:0007669"/>
    <property type="project" value="UniProtKB-KW"/>
</dbReference>
<keyword evidence="4" id="KW-0342">GTP-binding</keyword>
<dbReference type="AlphaFoldDB" id="A0A058Z1A2"/>
<feature type="compositionally biased region" description="Basic residues" evidence="5">
    <location>
        <begin position="234"/>
        <end position="243"/>
    </location>
</feature>